<organism evidence="4 5">
    <name type="scientific">Ridgeia piscesae</name>
    <name type="common">Tubeworm</name>
    <dbReference type="NCBI Taxonomy" id="27915"/>
    <lineage>
        <taxon>Eukaryota</taxon>
        <taxon>Metazoa</taxon>
        <taxon>Spiralia</taxon>
        <taxon>Lophotrochozoa</taxon>
        <taxon>Annelida</taxon>
        <taxon>Polychaeta</taxon>
        <taxon>Sedentaria</taxon>
        <taxon>Canalipalpata</taxon>
        <taxon>Sabellida</taxon>
        <taxon>Siboglinidae</taxon>
        <taxon>Ridgeia</taxon>
    </lineage>
</organism>
<comment type="caution">
    <text evidence="4">The sequence shown here is derived from an EMBL/GenBank/DDBJ whole genome shotgun (WGS) entry which is preliminary data.</text>
</comment>
<reference evidence="4" key="1">
    <citation type="journal article" date="2023" name="Mol. Biol. Evol.">
        <title>Third-Generation Sequencing Reveals the Adaptive Role of the Epigenome in Three Deep-Sea Polychaetes.</title>
        <authorList>
            <person name="Perez M."/>
            <person name="Aroh O."/>
            <person name="Sun Y."/>
            <person name="Lan Y."/>
            <person name="Juniper S.K."/>
            <person name="Young C.R."/>
            <person name="Angers B."/>
            <person name="Qian P.Y."/>
        </authorList>
    </citation>
    <scope>NUCLEOTIDE SEQUENCE</scope>
    <source>
        <strain evidence="4">R07B-5</strain>
    </source>
</reference>
<dbReference type="EMBL" id="JAODUO010001032">
    <property type="protein sequence ID" value="KAK2171730.1"/>
    <property type="molecule type" value="Genomic_DNA"/>
</dbReference>
<dbReference type="GO" id="GO:0005758">
    <property type="term" value="C:mitochondrial intermembrane space"/>
    <property type="evidence" value="ECO:0007669"/>
    <property type="project" value="TreeGrafter"/>
</dbReference>
<dbReference type="InterPro" id="IPR007918">
    <property type="entry name" value="MDM35_apoptosis"/>
</dbReference>
<accession>A0AAD9NIX4</accession>
<gene>
    <name evidence="4" type="ORF">NP493_1032g00031</name>
</gene>
<evidence type="ECO:0000256" key="2">
    <source>
        <dbReference type="ARBA" id="ARBA00023157"/>
    </source>
</evidence>
<dbReference type="GO" id="GO:0005829">
    <property type="term" value="C:cytosol"/>
    <property type="evidence" value="ECO:0007669"/>
    <property type="project" value="TreeGrafter"/>
</dbReference>
<evidence type="ECO:0000313" key="5">
    <source>
        <dbReference type="Proteomes" id="UP001209878"/>
    </source>
</evidence>
<evidence type="ECO:0000313" key="4">
    <source>
        <dbReference type="EMBL" id="KAK2171730.1"/>
    </source>
</evidence>
<evidence type="ECO:0000256" key="3">
    <source>
        <dbReference type="ARBA" id="ARBA00023706"/>
    </source>
</evidence>
<dbReference type="AlphaFoldDB" id="A0AAD9NIX4"/>
<dbReference type="Proteomes" id="UP001209878">
    <property type="component" value="Unassembled WGS sequence"/>
</dbReference>
<evidence type="ECO:0000256" key="1">
    <source>
        <dbReference type="ARBA" id="ARBA00006196"/>
    </source>
</evidence>
<comment type="catalytic activity">
    <reaction evidence="3">
        <text>a 1,2-diacyl-sn-glycero-3-phosphate(in) = a 1,2-diacyl-sn-glycero-3-phosphate(out)</text>
        <dbReference type="Rhea" id="RHEA:36435"/>
        <dbReference type="ChEBI" id="CHEBI:58608"/>
    </reaction>
</comment>
<dbReference type="GO" id="GO:1990050">
    <property type="term" value="F:phosphatidic acid transfer activity"/>
    <property type="evidence" value="ECO:0007669"/>
    <property type="project" value="TreeGrafter"/>
</dbReference>
<dbReference type="PANTHER" id="PTHR46403:SF1">
    <property type="entry name" value="TP53-REGULATED INHIBITOR OF APOPTOSIS 1"/>
    <property type="match status" value="1"/>
</dbReference>
<comment type="similarity">
    <text evidence="1">Belongs to the TRIAP1/MDM35 family.</text>
</comment>
<dbReference type="GO" id="GO:0005634">
    <property type="term" value="C:nucleus"/>
    <property type="evidence" value="ECO:0007669"/>
    <property type="project" value="TreeGrafter"/>
</dbReference>
<dbReference type="Pfam" id="PF05254">
    <property type="entry name" value="UPF0203"/>
    <property type="match status" value="1"/>
</dbReference>
<keyword evidence="5" id="KW-1185">Reference proteome</keyword>
<dbReference type="PANTHER" id="PTHR46403">
    <property type="entry name" value="TP53-REGULATED INHIBITOR OF APOPTOSIS 1"/>
    <property type="match status" value="1"/>
</dbReference>
<name>A0AAD9NIX4_RIDPI</name>
<sequence>MNSISEECLVLKQKYDSCFNSWFKDRFLKGYRGDSCAGVFKEYQQCVKNAISEKGISLDALEEDVLGTSKERQPKGPPTNTT</sequence>
<protein>
    <recommendedName>
        <fullName evidence="6">TP53-regulated inhibitor of apoptosis 1</fullName>
    </recommendedName>
</protein>
<dbReference type="PROSITE" id="PS51808">
    <property type="entry name" value="CHCH"/>
    <property type="match status" value="1"/>
</dbReference>
<dbReference type="GO" id="GO:0045332">
    <property type="term" value="P:phospholipid translocation"/>
    <property type="evidence" value="ECO:0007669"/>
    <property type="project" value="TreeGrafter"/>
</dbReference>
<evidence type="ECO:0008006" key="6">
    <source>
        <dbReference type="Google" id="ProtNLM"/>
    </source>
</evidence>
<proteinExistence type="inferred from homology"/>
<keyword evidence="2" id="KW-1015">Disulfide bond</keyword>